<organism evidence="2 3">
    <name type="scientific">Muraenolepis orangiensis</name>
    <name type="common">Patagonian moray cod</name>
    <dbReference type="NCBI Taxonomy" id="630683"/>
    <lineage>
        <taxon>Eukaryota</taxon>
        <taxon>Metazoa</taxon>
        <taxon>Chordata</taxon>
        <taxon>Craniata</taxon>
        <taxon>Vertebrata</taxon>
        <taxon>Euteleostomi</taxon>
        <taxon>Actinopterygii</taxon>
        <taxon>Neopterygii</taxon>
        <taxon>Teleostei</taxon>
        <taxon>Neoteleostei</taxon>
        <taxon>Acanthomorphata</taxon>
        <taxon>Zeiogadaria</taxon>
        <taxon>Gadariae</taxon>
        <taxon>Gadiformes</taxon>
        <taxon>Muraenolepidoidei</taxon>
        <taxon>Muraenolepididae</taxon>
        <taxon>Muraenolepis</taxon>
    </lineage>
</organism>
<evidence type="ECO:0000313" key="3">
    <source>
        <dbReference type="Proteomes" id="UP001148018"/>
    </source>
</evidence>
<evidence type="ECO:0000256" key="1">
    <source>
        <dbReference type="SAM" id="MobiDB-lite"/>
    </source>
</evidence>
<dbReference type="EMBL" id="JANIIK010000039">
    <property type="protein sequence ID" value="KAJ3609060.1"/>
    <property type="molecule type" value="Genomic_DNA"/>
</dbReference>
<proteinExistence type="predicted"/>
<feature type="region of interest" description="Disordered" evidence="1">
    <location>
        <begin position="86"/>
        <end position="115"/>
    </location>
</feature>
<comment type="caution">
    <text evidence="2">The sequence shown here is derived from an EMBL/GenBank/DDBJ whole genome shotgun (WGS) entry which is preliminary data.</text>
</comment>
<dbReference type="Proteomes" id="UP001148018">
    <property type="component" value="Unassembled WGS sequence"/>
</dbReference>
<keyword evidence="3" id="KW-1185">Reference proteome</keyword>
<dbReference type="SUPFAM" id="SSF54277">
    <property type="entry name" value="CAD &amp; PB1 domains"/>
    <property type="match status" value="1"/>
</dbReference>
<accession>A0A9Q0EKG1</accession>
<dbReference type="AlphaFoldDB" id="A0A9Q0EKG1"/>
<dbReference type="OrthoDB" id="5868434at2759"/>
<dbReference type="Gene3D" id="3.10.20.90">
    <property type="entry name" value="Phosphatidylinositol 3-kinase Catalytic Subunit, Chain A, domain 1"/>
    <property type="match status" value="1"/>
</dbReference>
<protein>
    <submittedName>
        <fullName evidence="2">Uncharacterized protein</fullName>
    </submittedName>
</protein>
<name>A0A9Q0EKG1_9TELE</name>
<sequence length="115" mass="12113">MHIHHIANMEVMIGYADVQGDLLPINNDDNFCKAAGRSMCFNRWPGCSPSSCGAVPLLLRGCSPPPAGLFPSSCGALAGCHLGTQGSQVSGRPVGNCRHQVPAETRPQQQEKVSA</sequence>
<feature type="compositionally biased region" description="Polar residues" evidence="1">
    <location>
        <begin position="106"/>
        <end position="115"/>
    </location>
</feature>
<gene>
    <name evidence="2" type="ORF">NHX12_023587</name>
</gene>
<reference evidence="2" key="1">
    <citation type="submission" date="2022-07" db="EMBL/GenBank/DDBJ databases">
        <title>Chromosome-level genome of Muraenolepis orangiensis.</title>
        <authorList>
            <person name="Kim J."/>
        </authorList>
    </citation>
    <scope>NUCLEOTIDE SEQUENCE</scope>
    <source>
        <strain evidence="2">KU_S4_2022</strain>
        <tissue evidence="2">Muscle</tissue>
    </source>
</reference>
<evidence type="ECO:0000313" key="2">
    <source>
        <dbReference type="EMBL" id="KAJ3609060.1"/>
    </source>
</evidence>